<dbReference type="STRING" id="1833852.B0537_12435"/>
<comment type="subcellular location">
    <subcellularLocation>
        <location evidence="1 4">Bacterial flagellum basal body</location>
    </subcellularLocation>
</comment>
<reference evidence="8 9" key="1">
    <citation type="journal article" date="2016" name="Int. J. Syst. Evol. Microbiol.">
        <title>Desulfotomaculum ferrireducens sp. nov., a moderately thermophilic sulfate-reducing and dissimilatory Fe(III)-reducing bacterium isolated from compost.</title>
        <authorList>
            <person name="Yang G."/>
            <person name="Guo J."/>
            <person name="Zhuang L."/>
            <person name="Yuan Y."/>
            <person name="Zhou S."/>
        </authorList>
    </citation>
    <scope>NUCLEOTIDE SEQUENCE [LARGE SCALE GENOMIC DNA]</scope>
    <source>
        <strain evidence="8 9">GSS09</strain>
    </source>
</reference>
<dbReference type="GO" id="GO:0009425">
    <property type="term" value="C:bacterial-type flagellum basal body"/>
    <property type="evidence" value="ECO:0007669"/>
    <property type="project" value="UniProtKB-SubCell"/>
</dbReference>
<feature type="domain" description="Flagellar basal-body/hook protein C-terminal" evidence="6">
    <location>
        <begin position="230"/>
        <end position="274"/>
    </location>
</feature>
<accession>A0A1S6IYI0</accession>
<evidence type="ECO:0000256" key="3">
    <source>
        <dbReference type="ARBA" id="ARBA00023143"/>
    </source>
</evidence>
<dbReference type="Pfam" id="PF00460">
    <property type="entry name" value="Flg_bb_rod"/>
    <property type="match status" value="1"/>
</dbReference>
<dbReference type="OrthoDB" id="9804559at2"/>
<evidence type="ECO:0000256" key="1">
    <source>
        <dbReference type="ARBA" id="ARBA00004117"/>
    </source>
</evidence>
<dbReference type="RefSeq" id="WP_077714860.1">
    <property type="nucleotide sequence ID" value="NZ_CP019698.1"/>
</dbReference>
<evidence type="ECO:0000259" key="5">
    <source>
        <dbReference type="Pfam" id="PF00460"/>
    </source>
</evidence>
<dbReference type="EMBL" id="CP019698">
    <property type="protein sequence ID" value="AQS59816.1"/>
    <property type="molecule type" value="Genomic_DNA"/>
</dbReference>
<proteinExistence type="inferred from homology"/>
<dbReference type="AlphaFoldDB" id="A0A1S6IYI0"/>
<evidence type="ECO:0000313" key="9">
    <source>
        <dbReference type="Proteomes" id="UP000189464"/>
    </source>
</evidence>
<feature type="domain" description="Flagellar basal body rod protein N-terminal" evidence="5">
    <location>
        <begin position="5"/>
        <end position="35"/>
    </location>
</feature>
<gene>
    <name evidence="8" type="primary">flgG</name>
    <name evidence="8" type="ORF">B0537_12435</name>
</gene>
<dbReference type="InterPro" id="IPR001444">
    <property type="entry name" value="Flag_bb_rod_N"/>
</dbReference>
<dbReference type="Pfam" id="PF06429">
    <property type="entry name" value="Flg_bbr_C"/>
    <property type="match status" value="1"/>
</dbReference>
<dbReference type="InterPro" id="IPR020013">
    <property type="entry name" value="Flagellar_FlgE/F/G"/>
</dbReference>
<keyword evidence="8" id="KW-0282">Flagellum</keyword>
<comment type="function">
    <text evidence="4">A flexible structure which links the flagellar filament to the drive apparatus in the basal body.</text>
</comment>
<dbReference type="Pfam" id="PF22692">
    <property type="entry name" value="LlgE_F_G_D1"/>
    <property type="match status" value="1"/>
</dbReference>
<dbReference type="PROSITE" id="PS00588">
    <property type="entry name" value="FLAGELLA_BB_ROD"/>
    <property type="match status" value="1"/>
</dbReference>
<comment type="similarity">
    <text evidence="2 4">Belongs to the flagella basal body rod proteins family.</text>
</comment>
<keyword evidence="8" id="KW-0966">Cell projection</keyword>
<dbReference type="KEGG" id="dfg:B0537_12435"/>
<evidence type="ECO:0000313" key="8">
    <source>
        <dbReference type="EMBL" id="AQS59816.1"/>
    </source>
</evidence>
<dbReference type="GO" id="GO:0009424">
    <property type="term" value="C:bacterial-type flagellum hook"/>
    <property type="evidence" value="ECO:0007669"/>
    <property type="project" value="TreeGrafter"/>
</dbReference>
<evidence type="ECO:0000256" key="2">
    <source>
        <dbReference type="ARBA" id="ARBA00009677"/>
    </source>
</evidence>
<dbReference type="GO" id="GO:0071978">
    <property type="term" value="P:bacterial-type flagellum-dependent swarming motility"/>
    <property type="evidence" value="ECO:0007669"/>
    <property type="project" value="TreeGrafter"/>
</dbReference>
<evidence type="ECO:0000259" key="6">
    <source>
        <dbReference type="Pfam" id="PF06429"/>
    </source>
</evidence>
<dbReference type="SUPFAM" id="SSF117143">
    <property type="entry name" value="Flagellar hook protein flgE"/>
    <property type="match status" value="1"/>
</dbReference>
<dbReference type="NCBIfam" id="TIGR03506">
    <property type="entry name" value="FlgEFG_subfam"/>
    <property type="match status" value="2"/>
</dbReference>
<evidence type="ECO:0000256" key="4">
    <source>
        <dbReference type="RuleBase" id="RU362116"/>
    </source>
</evidence>
<evidence type="ECO:0000259" key="7">
    <source>
        <dbReference type="Pfam" id="PF22692"/>
    </source>
</evidence>
<keyword evidence="8" id="KW-0969">Cilium</keyword>
<dbReference type="PANTHER" id="PTHR30435:SF1">
    <property type="entry name" value="FLAGELLAR HOOK PROTEIN FLGE"/>
    <property type="match status" value="1"/>
</dbReference>
<name>A0A1S6IYI0_9FIRM</name>
<sequence>MLRSLYSGISGLKNHQVRMDVVGNNISNVNTTGYKSGRVNFMDSLSQYYSNNPAIGQNQVGTGMKIGSINNNYTQGALQNTGRTLDLAIQGNGFFAVKPEGGAAGSEKYTRDGIFFIDNQGYIVNSQGLRLQGIVAGAPGTTYDIQISDIAATPPKRVAEISISEEGVISGSYTDGTTLTFANANKIVLYNFANTEGLKKEGGNLYTKTTASGDPTLVEASSVNNNTIASGYLEMSNVDLSQEMVDMIVTQRGFQANARTITVSDTLLEELIQLKR</sequence>
<organism evidence="8 9">
    <name type="scientific">Desulforamulus ferrireducens</name>
    <dbReference type="NCBI Taxonomy" id="1833852"/>
    <lineage>
        <taxon>Bacteria</taxon>
        <taxon>Bacillati</taxon>
        <taxon>Bacillota</taxon>
        <taxon>Clostridia</taxon>
        <taxon>Eubacteriales</taxon>
        <taxon>Peptococcaceae</taxon>
        <taxon>Desulforamulus</taxon>
    </lineage>
</organism>
<dbReference type="InterPro" id="IPR019776">
    <property type="entry name" value="Flagellar_basal_body_rod_CS"/>
</dbReference>
<keyword evidence="9" id="KW-1185">Reference proteome</keyword>
<dbReference type="InterPro" id="IPR010930">
    <property type="entry name" value="Flg_bb/hook_C_dom"/>
</dbReference>
<dbReference type="PANTHER" id="PTHR30435">
    <property type="entry name" value="FLAGELLAR PROTEIN"/>
    <property type="match status" value="1"/>
</dbReference>
<feature type="domain" description="Flagellar hook protein FlgE/F/G-like D1" evidence="7">
    <location>
        <begin position="88"/>
        <end position="170"/>
    </location>
</feature>
<dbReference type="InterPro" id="IPR037925">
    <property type="entry name" value="FlgE/F/G-like"/>
</dbReference>
<protein>
    <recommendedName>
        <fullName evidence="4">Flagellar hook protein FlgE</fullName>
    </recommendedName>
</protein>
<dbReference type="GO" id="GO:0005829">
    <property type="term" value="C:cytosol"/>
    <property type="evidence" value="ECO:0007669"/>
    <property type="project" value="TreeGrafter"/>
</dbReference>
<keyword evidence="3 4" id="KW-0975">Bacterial flagellum</keyword>
<dbReference type="InterPro" id="IPR053967">
    <property type="entry name" value="LlgE_F_G-like_D1"/>
</dbReference>
<dbReference type="Proteomes" id="UP000189464">
    <property type="component" value="Chromosome"/>
</dbReference>